<dbReference type="PROSITE" id="PS50005">
    <property type="entry name" value="TPR"/>
    <property type="match status" value="1"/>
</dbReference>
<gene>
    <name evidence="10" type="ORF">ACFS29_14275</name>
</gene>
<keyword evidence="8" id="KW-0812">Transmembrane</keyword>
<keyword evidence="11" id="KW-1185">Reference proteome</keyword>
<keyword evidence="8" id="KW-0472">Membrane</keyword>
<evidence type="ECO:0000256" key="7">
    <source>
        <dbReference type="SAM" id="Coils"/>
    </source>
</evidence>
<evidence type="ECO:0000256" key="8">
    <source>
        <dbReference type="SAM" id="Phobius"/>
    </source>
</evidence>
<dbReference type="SMART" id="SM00028">
    <property type="entry name" value="TPR"/>
    <property type="match status" value="4"/>
</dbReference>
<dbReference type="SUPFAM" id="SSF55874">
    <property type="entry name" value="ATPase domain of HSP90 chaperone/DNA topoisomerase II/histidine kinase"/>
    <property type="match status" value="1"/>
</dbReference>
<evidence type="ECO:0000259" key="9">
    <source>
        <dbReference type="Pfam" id="PF02518"/>
    </source>
</evidence>
<comment type="caution">
    <text evidence="10">The sequence shown here is derived from an EMBL/GenBank/DDBJ whole genome shotgun (WGS) entry which is preliminary data.</text>
</comment>
<accession>A0ABW5ZXP8</accession>
<keyword evidence="2" id="KW-0963">Cytoplasm</keyword>
<evidence type="ECO:0000256" key="1">
    <source>
        <dbReference type="ARBA" id="ARBA00004496"/>
    </source>
</evidence>
<dbReference type="Pfam" id="PF13424">
    <property type="entry name" value="TPR_12"/>
    <property type="match status" value="1"/>
</dbReference>
<name>A0ABW5ZXP8_9FLAO</name>
<dbReference type="InterPro" id="IPR019734">
    <property type="entry name" value="TPR_rpt"/>
</dbReference>
<dbReference type="SUPFAM" id="SSF81901">
    <property type="entry name" value="HCP-like"/>
    <property type="match status" value="1"/>
</dbReference>
<evidence type="ECO:0000313" key="11">
    <source>
        <dbReference type="Proteomes" id="UP001597548"/>
    </source>
</evidence>
<proteinExistence type="inferred from homology"/>
<sequence length="665" mass="77150">MKSLLSKLILVSVSIMSYGQNRKIDSLINKFESLNSDTKKLNLLEELNPMIFDTTLSNSTYYFKEMVKIAKKNQNIELEAMGYRCLSEHYLREGDSLNAKKYGLKTIIDLDKRTYLLGINQLGRVYDHFREYDKAIEIYKKGIDLELKEEEDTIKVKGNIYSNLGIVYGSVKDFSNQIKMYLYAKDFAIKINDLNGLSTANRALGWSYMDLTQYDTAEKFFIKSLKDSSKIKQRYIYETSHALGVLYSRVGKFEKSIYHNKRALYYFKKVGNKFYELDVLINLSILYQRSGNNSLAIDYAKKTLKLAESLDHKFLENIAKETLIHNYIKQENFFEAKKLLLEIAPDTINNALVNLNSKTNINEYLSIVYEKENDYSKSLRYFKKFKNNNDSLQSEKINSKLEDIETKYQSEKKEKENLQLIADNVEQELLTQKANTQKWVFFLFSIISILSLILYIKYMQSKKKQLLYNSRLNVIKAKQNEQEEIGIELHDNVAKKLESISIALNKDGKTELANQTITIKNKIRKLSKELSTISFEESSFKDQIITLSSGYQNESLKIHIKGLDAILWSTIDSPIKYNLFLIIREAISNSYNHSDATSILLKIKQEKKNMSISIQDNGKGFDENMVTYNRGFRNMKIRVNDINGIIKIKSQINKGTQIFIQLALA</sequence>
<evidence type="ECO:0000256" key="5">
    <source>
        <dbReference type="ARBA" id="ARBA00038253"/>
    </source>
</evidence>
<dbReference type="InterPro" id="IPR036890">
    <property type="entry name" value="HATPase_C_sf"/>
</dbReference>
<dbReference type="PANTHER" id="PTHR46630">
    <property type="entry name" value="TETRATRICOPEPTIDE REPEAT PROTEIN 29"/>
    <property type="match status" value="1"/>
</dbReference>
<organism evidence="10 11">
    <name type="scientific">Psychroserpens luteus</name>
    <dbReference type="NCBI Taxonomy" id="1434066"/>
    <lineage>
        <taxon>Bacteria</taxon>
        <taxon>Pseudomonadati</taxon>
        <taxon>Bacteroidota</taxon>
        <taxon>Flavobacteriia</taxon>
        <taxon>Flavobacteriales</taxon>
        <taxon>Flavobacteriaceae</taxon>
        <taxon>Psychroserpens</taxon>
    </lineage>
</organism>
<keyword evidence="3" id="KW-0677">Repeat</keyword>
<feature type="repeat" description="TPR" evidence="6">
    <location>
        <begin position="116"/>
        <end position="149"/>
    </location>
</feature>
<reference evidence="11" key="1">
    <citation type="journal article" date="2019" name="Int. J. Syst. Evol. Microbiol.">
        <title>The Global Catalogue of Microorganisms (GCM) 10K type strain sequencing project: providing services to taxonomists for standard genome sequencing and annotation.</title>
        <authorList>
            <consortium name="The Broad Institute Genomics Platform"/>
            <consortium name="The Broad Institute Genome Sequencing Center for Infectious Disease"/>
            <person name="Wu L."/>
            <person name="Ma J."/>
        </authorList>
    </citation>
    <scope>NUCLEOTIDE SEQUENCE [LARGE SCALE GENOMIC DNA]</scope>
    <source>
        <strain evidence="11">KCTC 32514</strain>
    </source>
</reference>
<dbReference type="Proteomes" id="UP001597548">
    <property type="component" value="Unassembled WGS sequence"/>
</dbReference>
<evidence type="ECO:0000256" key="6">
    <source>
        <dbReference type="PROSITE-ProRule" id="PRU00339"/>
    </source>
</evidence>
<dbReference type="InterPro" id="IPR003594">
    <property type="entry name" value="HATPase_dom"/>
</dbReference>
<comment type="similarity">
    <text evidence="5">Belongs to the Rap family.</text>
</comment>
<evidence type="ECO:0000256" key="3">
    <source>
        <dbReference type="ARBA" id="ARBA00022737"/>
    </source>
</evidence>
<feature type="domain" description="Histidine kinase/HSP90-like ATPase" evidence="9">
    <location>
        <begin position="579"/>
        <end position="663"/>
    </location>
</feature>
<dbReference type="Pfam" id="PF13176">
    <property type="entry name" value="TPR_7"/>
    <property type="match status" value="1"/>
</dbReference>
<dbReference type="InterPro" id="IPR011990">
    <property type="entry name" value="TPR-like_helical_dom_sf"/>
</dbReference>
<evidence type="ECO:0000256" key="2">
    <source>
        <dbReference type="ARBA" id="ARBA00022490"/>
    </source>
</evidence>
<dbReference type="PANTHER" id="PTHR46630:SF1">
    <property type="entry name" value="TETRATRICOPEPTIDE REPEAT PROTEIN 29"/>
    <property type="match status" value="1"/>
</dbReference>
<keyword evidence="4 6" id="KW-0802">TPR repeat</keyword>
<keyword evidence="8" id="KW-1133">Transmembrane helix</keyword>
<dbReference type="SUPFAM" id="SSF48452">
    <property type="entry name" value="TPR-like"/>
    <property type="match status" value="1"/>
</dbReference>
<dbReference type="EMBL" id="JBHUOS010000010">
    <property type="protein sequence ID" value="MFD2916818.1"/>
    <property type="molecule type" value="Genomic_DNA"/>
</dbReference>
<comment type="subcellular location">
    <subcellularLocation>
        <location evidence="1">Cytoplasm</location>
    </subcellularLocation>
</comment>
<dbReference type="InterPro" id="IPR051476">
    <property type="entry name" value="Bac_ResReg_Asp_Phosphatase"/>
</dbReference>
<evidence type="ECO:0000313" key="10">
    <source>
        <dbReference type="EMBL" id="MFD2916818.1"/>
    </source>
</evidence>
<dbReference type="Pfam" id="PF02518">
    <property type="entry name" value="HATPase_c"/>
    <property type="match status" value="1"/>
</dbReference>
<keyword evidence="7" id="KW-0175">Coiled coil</keyword>
<dbReference type="Gene3D" id="1.25.40.10">
    <property type="entry name" value="Tetratricopeptide repeat domain"/>
    <property type="match status" value="2"/>
</dbReference>
<feature type="transmembrane region" description="Helical" evidence="8">
    <location>
        <begin position="439"/>
        <end position="456"/>
    </location>
</feature>
<dbReference type="RefSeq" id="WP_194506321.1">
    <property type="nucleotide sequence ID" value="NZ_JADILU010000001.1"/>
</dbReference>
<protein>
    <submittedName>
        <fullName evidence="10">Tetratricopeptide repeat protein</fullName>
    </submittedName>
</protein>
<dbReference type="Gene3D" id="3.30.565.10">
    <property type="entry name" value="Histidine kinase-like ATPase, C-terminal domain"/>
    <property type="match status" value="1"/>
</dbReference>
<feature type="coiled-coil region" evidence="7">
    <location>
        <begin position="394"/>
        <end position="435"/>
    </location>
</feature>
<evidence type="ECO:0000256" key="4">
    <source>
        <dbReference type="ARBA" id="ARBA00022803"/>
    </source>
</evidence>